<dbReference type="InterPro" id="IPR052337">
    <property type="entry name" value="SAT4-like"/>
</dbReference>
<feature type="transmembrane region" description="Helical" evidence="7">
    <location>
        <begin position="16"/>
        <end position="37"/>
    </location>
</feature>
<organism evidence="9 10">
    <name type="scientific">Penicilliopsis zonata CBS 506.65</name>
    <dbReference type="NCBI Taxonomy" id="1073090"/>
    <lineage>
        <taxon>Eukaryota</taxon>
        <taxon>Fungi</taxon>
        <taxon>Dikarya</taxon>
        <taxon>Ascomycota</taxon>
        <taxon>Pezizomycotina</taxon>
        <taxon>Eurotiomycetes</taxon>
        <taxon>Eurotiomycetidae</taxon>
        <taxon>Eurotiales</taxon>
        <taxon>Aspergillaceae</taxon>
        <taxon>Penicilliopsis</taxon>
    </lineage>
</organism>
<evidence type="ECO:0000259" key="8">
    <source>
        <dbReference type="Pfam" id="PF20684"/>
    </source>
</evidence>
<sequence>MTTASDYANANRGPTILVVLWALTSITTIIVIARLLIRAKVIRNFGVDDYLIAVSTILSLAYCAITTANVMVGYGRHQKFLSTSALETALLLNTVSFVFGILSFTLPKLAVAALLNRIMNPSRFQRLSLWFLTGFTTIVSIICILVLFTMCDPPKALWKPTLVAEGAKCKDPWILINYAIFTGGKTLVTLVECLPALSAFVDLCLAIYPATVLQKLQMTLRKKIALCAALGLGSVASAMAIIKCTQLKGLADKTDYTYGTAELVIWTKYDVESGVVIIASCIPTLQPLLEIIMGKRSLSSLSNSRNNYKGSGVNDYSHSYERSKLSKASRKQTITTTAVGSQESILADESQHSDNHELSQIRRTDNVTIQYETRSPSTVPEERNSW</sequence>
<evidence type="ECO:0000313" key="10">
    <source>
        <dbReference type="Proteomes" id="UP000184188"/>
    </source>
</evidence>
<reference evidence="10" key="1">
    <citation type="journal article" date="2017" name="Genome Biol.">
        <title>Comparative genomics reveals high biological diversity and specific adaptations in the industrially and medically important fungal genus Aspergillus.</title>
        <authorList>
            <person name="de Vries R.P."/>
            <person name="Riley R."/>
            <person name="Wiebenga A."/>
            <person name="Aguilar-Osorio G."/>
            <person name="Amillis S."/>
            <person name="Uchima C.A."/>
            <person name="Anderluh G."/>
            <person name="Asadollahi M."/>
            <person name="Askin M."/>
            <person name="Barry K."/>
            <person name="Battaglia E."/>
            <person name="Bayram O."/>
            <person name="Benocci T."/>
            <person name="Braus-Stromeyer S.A."/>
            <person name="Caldana C."/>
            <person name="Canovas D."/>
            <person name="Cerqueira G.C."/>
            <person name="Chen F."/>
            <person name="Chen W."/>
            <person name="Choi C."/>
            <person name="Clum A."/>
            <person name="Dos Santos R.A."/>
            <person name="Damasio A.R."/>
            <person name="Diallinas G."/>
            <person name="Emri T."/>
            <person name="Fekete E."/>
            <person name="Flipphi M."/>
            <person name="Freyberg S."/>
            <person name="Gallo A."/>
            <person name="Gournas C."/>
            <person name="Habgood R."/>
            <person name="Hainaut M."/>
            <person name="Harispe M.L."/>
            <person name="Henrissat B."/>
            <person name="Hilden K.S."/>
            <person name="Hope R."/>
            <person name="Hossain A."/>
            <person name="Karabika E."/>
            <person name="Karaffa L."/>
            <person name="Karanyi Z."/>
            <person name="Krasevec N."/>
            <person name="Kuo A."/>
            <person name="Kusch H."/>
            <person name="LaButti K."/>
            <person name="Lagendijk E.L."/>
            <person name="Lapidus A."/>
            <person name="Levasseur A."/>
            <person name="Lindquist E."/>
            <person name="Lipzen A."/>
            <person name="Logrieco A.F."/>
            <person name="MacCabe A."/>
            <person name="Maekelae M.R."/>
            <person name="Malavazi I."/>
            <person name="Melin P."/>
            <person name="Meyer V."/>
            <person name="Mielnichuk N."/>
            <person name="Miskei M."/>
            <person name="Molnar A.P."/>
            <person name="Mule G."/>
            <person name="Ngan C.Y."/>
            <person name="Orejas M."/>
            <person name="Orosz E."/>
            <person name="Ouedraogo J.P."/>
            <person name="Overkamp K.M."/>
            <person name="Park H.-S."/>
            <person name="Perrone G."/>
            <person name="Piumi F."/>
            <person name="Punt P.J."/>
            <person name="Ram A.F."/>
            <person name="Ramon A."/>
            <person name="Rauscher S."/>
            <person name="Record E."/>
            <person name="Riano-Pachon D.M."/>
            <person name="Robert V."/>
            <person name="Roehrig J."/>
            <person name="Ruller R."/>
            <person name="Salamov A."/>
            <person name="Salih N.S."/>
            <person name="Samson R.A."/>
            <person name="Sandor E."/>
            <person name="Sanguinetti M."/>
            <person name="Schuetze T."/>
            <person name="Sepcic K."/>
            <person name="Shelest E."/>
            <person name="Sherlock G."/>
            <person name="Sophianopoulou V."/>
            <person name="Squina F.M."/>
            <person name="Sun H."/>
            <person name="Susca A."/>
            <person name="Todd R.B."/>
            <person name="Tsang A."/>
            <person name="Unkles S.E."/>
            <person name="van de Wiele N."/>
            <person name="van Rossen-Uffink D."/>
            <person name="Oliveira J.V."/>
            <person name="Vesth T.C."/>
            <person name="Visser J."/>
            <person name="Yu J.-H."/>
            <person name="Zhou M."/>
            <person name="Andersen M.R."/>
            <person name="Archer D.B."/>
            <person name="Baker S.E."/>
            <person name="Benoit I."/>
            <person name="Brakhage A.A."/>
            <person name="Braus G.H."/>
            <person name="Fischer R."/>
            <person name="Frisvad J.C."/>
            <person name="Goldman G.H."/>
            <person name="Houbraken J."/>
            <person name="Oakley B."/>
            <person name="Pocsi I."/>
            <person name="Scazzocchio C."/>
            <person name="Seiboth B."/>
            <person name="vanKuyk P.A."/>
            <person name="Wortman J."/>
            <person name="Dyer P.S."/>
            <person name="Grigoriev I.V."/>
        </authorList>
    </citation>
    <scope>NUCLEOTIDE SEQUENCE [LARGE SCALE GENOMIC DNA]</scope>
    <source>
        <strain evidence="10">CBS 506.65</strain>
    </source>
</reference>
<name>A0A1L9S910_9EURO</name>
<feature type="transmembrane region" description="Helical" evidence="7">
    <location>
        <begin position="224"/>
        <end position="242"/>
    </location>
</feature>
<keyword evidence="10" id="KW-1185">Reference proteome</keyword>
<dbReference type="PANTHER" id="PTHR33048">
    <property type="entry name" value="PTH11-LIKE INTEGRAL MEMBRANE PROTEIN (AFU_ORTHOLOGUE AFUA_5G11245)"/>
    <property type="match status" value="1"/>
</dbReference>
<feature type="transmembrane region" description="Helical" evidence="7">
    <location>
        <begin position="127"/>
        <end position="150"/>
    </location>
</feature>
<evidence type="ECO:0000256" key="4">
    <source>
        <dbReference type="ARBA" id="ARBA00023136"/>
    </source>
</evidence>
<dbReference type="Proteomes" id="UP000184188">
    <property type="component" value="Unassembled WGS sequence"/>
</dbReference>
<dbReference type="VEuPathDB" id="FungiDB:ASPZODRAFT_73793"/>
<feature type="region of interest" description="Disordered" evidence="6">
    <location>
        <begin position="327"/>
        <end position="386"/>
    </location>
</feature>
<proteinExistence type="inferred from homology"/>
<dbReference type="Pfam" id="PF20684">
    <property type="entry name" value="Fung_rhodopsin"/>
    <property type="match status" value="1"/>
</dbReference>
<gene>
    <name evidence="9" type="ORF">ASPZODRAFT_73793</name>
</gene>
<protein>
    <recommendedName>
        <fullName evidence="8">Rhodopsin domain-containing protein</fullName>
    </recommendedName>
</protein>
<evidence type="ECO:0000256" key="1">
    <source>
        <dbReference type="ARBA" id="ARBA00004141"/>
    </source>
</evidence>
<feature type="transmembrane region" description="Helical" evidence="7">
    <location>
        <begin position="194"/>
        <end position="212"/>
    </location>
</feature>
<evidence type="ECO:0000256" key="7">
    <source>
        <dbReference type="SAM" id="Phobius"/>
    </source>
</evidence>
<dbReference type="RefSeq" id="XP_022578129.1">
    <property type="nucleotide sequence ID" value="XM_022729918.1"/>
</dbReference>
<evidence type="ECO:0000256" key="3">
    <source>
        <dbReference type="ARBA" id="ARBA00022989"/>
    </source>
</evidence>
<dbReference type="AlphaFoldDB" id="A0A1L9S910"/>
<evidence type="ECO:0000256" key="5">
    <source>
        <dbReference type="ARBA" id="ARBA00038359"/>
    </source>
</evidence>
<dbReference type="OrthoDB" id="5331848at2759"/>
<keyword evidence="4 7" id="KW-0472">Membrane</keyword>
<comment type="subcellular location">
    <subcellularLocation>
        <location evidence="1">Membrane</location>
        <topology evidence="1">Multi-pass membrane protein</topology>
    </subcellularLocation>
</comment>
<keyword evidence="3 7" id="KW-1133">Transmembrane helix</keyword>
<evidence type="ECO:0000256" key="6">
    <source>
        <dbReference type="SAM" id="MobiDB-lite"/>
    </source>
</evidence>
<feature type="domain" description="Rhodopsin" evidence="8">
    <location>
        <begin position="33"/>
        <end position="290"/>
    </location>
</feature>
<feature type="compositionally biased region" description="Polar residues" evidence="6">
    <location>
        <begin position="366"/>
        <end position="378"/>
    </location>
</feature>
<comment type="similarity">
    <text evidence="5">Belongs to the SAT4 family.</text>
</comment>
<feature type="transmembrane region" description="Helical" evidence="7">
    <location>
        <begin position="49"/>
        <end position="74"/>
    </location>
</feature>
<accession>A0A1L9S910</accession>
<dbReference type="STRING" id="1073090.A0A1L9S910"/>
<dbReference type="GO" id="GO:0016020">
    <property type="term" value="C:membrane"/>
    <property type="evidence" value="ECO:0007669"/>
    <property type="project" value="UniProtKB-SubCell"/>
</dbReference>
<evidence type="ECO:0000313" key="9">
    <source>
        <dbReference type="EMBL" id="OJJ43619.1"/>
    </source>
</evidence>
<dbReference type="InterPro" id="IPR049326">
    <property type="entry name" value="Rhodopsin_dom_fungi"/>
</dbReference>
<dbReference type="EMBL" id="KV878351">
    <property type="protein sequence ID" value="OJJ43619.1"/>
    <property type="molecule type" value="Genomic_DNA"/>
</dbReference>
<feature type="compositionally biased region" description="Basic and acidic residues" evidence="6">
    <location>
        <begin position="349"/>
        <end position="365"/>
    </location>
</feature>
<dbReference type="PANTHER" id="PTHR33048:SF155">
    <property type="entry name" value="INTEGRAL MEMBRANE PROTEIN"/>
    <property type="match status" value="1"/>
</dbReference>
<feature type="compositionally biased region" description="Polar residues" evidence="6">
    <location>
        <begin position="331"/>
        <end position="344"/>
    </location>
</feature>
<evidence type="ECO:0000256" key="2">
    <source>
        <dbReference type="ARBA" id="ARBA00022692"/>
    </source>
</evidence>
<keyword evidence="2 7" id="KW-0812">Transmembrane</keyword>
<feature type="transmembrane region" description="Helical" evidence="7">
    <location>
        <begin position="94"/>
        <end position="115"/>
    </location>
</feature>
<dbReference type="GeneID" id="34616382"/>